<dbReference type="InterPro" id="IPR000719">
    <property type="entry name" value="Prot_kinase_dom"/>
</dbReference>
<dbReference type="GO" id="GO:0005524">
    <property type="term" value="F:ATP binding"/>
    <property type="evidence" value="ECO:0007669"/>
    <property type="project" value="InterPro"/>
</dbReference>
<feature type="compositionally biased region" description="Low complexity" evidence="1">
    <location>
        <begin position="1"/>
        <end position="19"/>
    </location>
</feature>
<protein>
    <recommendedName>
        <fullName evidence="3">Protein kinase domain-containing protein</fullName>
    </recommendedName>
</protein>
<dbReference type="InterPro" id="IPR001245">
    <property type="entry name" value="Ser-Thr/Tyr_kinase_cat_dom"/>
</dbReference>
<keyword evidence="5" id="KW-1185">Reference proteome</keyword>
<dbReference type="InterPro" id="IPR051681">
    <property type="entry name" value="Ser/Thr_Kinases-Pseudokinases"/>
</dbReference>
<dbReference type="AlphaFoldDB" id="A0AAD2JPE1"/>
<dbReference type="SMART" id="SM00220">
    <property type="entry name" value="S_TKc"/>
    <property type="match status" value="1"/>
</dbReference>
<feature type="transmembrane region" description="Helical" evidence="2">
    <location>
        <begin position="84"/>
        <end position="106"/>
    </location>
</feature>
<evidence type="ECO:0000313" key="5">
    <source>
        <dbReference type="Proteomes" id="UP001295423"/>
    </source>
</evidence>
<feature type="compositionally biased region" description="Basic residues" evidence="1">
    <location>
        <begin position="49"/>
        <end position="59"/>
    </location>
</feature>
<dbReference type="PANTHER" id="PTHR44329">
    <property type="entry name" value="SERINE/THREONINE-PROTEIN KINASE TNNI3K-RELATED"/>
    <property type="match status" value="1"/>
</dbReference>
<evidence type="ECO:0000256" key="1">
    <source>
        <dbReference type="SAM" id="MobiDB-lite"/>
    </source>
</evidence>
<reference evidence="4" key="1">
    <citation type="submission" date="2023-08" db="EMBL/GenBank/DDBJ databases">
        <authorList>
            <person name="Audoor S."/>
            <person name="Bilcke G."/>
        </authorList>
    </citation>
    <scope>NUCLEOTIDE SEQUENCE</scope>
</reference>
<feature type="region of interest" description="Disordered" evidence="1">
    <location>
        <begin position="1"/>
        <end position="65"/>
    </location>
</feature>
<dbReference type="Gene3D" id="1.10.510.10">
    <property type="entry name" value="Transferase(Phosphotransferase) domain 1"/>
    <property type="match status" value="1"/>
</dbReference>
<keyword evidence="2" id="KW-1133">Transmembrane helix</keyword>
<proteinExistence type="predicted"/>
<dbReference type="GO" id="GO:0004674">
    <property type="term" value="F:protein serine/threonine kinase activity"/>
    <property type="evidence" value="ECO:0007669"/>
    <property type="project" value="TreeGrafter"/>
</dbReference>
<dbReference type="SUPFAM" id="SSF56112">
    <property type="entry name" value="Protein kinase-like (PK-like)"/>
    <property type="match status" value="1"/>
</dbReference>
<dbReference type="PANTHER" id="PTHR44329:SF214">
    <property type="entry name" value="PROTEIN KINASE DOMAIN-CONTAINING PROTEIN"/>
    <property type="match status" value="1"/>
</dbReference>
<name>A0AAD2JPE1_9STRA</name>
<keyword evidence="2" id="KW-0812">Transmembrane</keyword>
<dbReference type="Proteomes" id="UP001295423">
    <property type="component" value="Unassembled WGS sequence"/>
</dbReference>
<organism evidence="4 5">
    <name type="scientific">Cylindrotheca closterium</name>
    <dbReference type="NCBI Taxonomy" id="2856"/>
    <lineage>
        <taxon>Eukaryota</taxon>
        <taxon>Sar</taxon>
        <taxon>Stramenopiles</taxon>
        <taxon>Ochrophyta</taxon>
        <taxon>Bacillariophyta</taxon>
        <taxon>Bacillariophyceae</taxon>
        <taxon>Bacillariophycidae</taxon>
        <taxon>Bacillariales</taxon>
        <taxon>Bacillariaceae</taxon>
        <taxon>Cylindrotheca</taxon>
    </lineage>
</organism>
<dbReference type="Pfam" id="PF07714">
    <property type="entry name" value="PK_Tyr_Ser-Thr"/>
    <property type="match status" value="1"/>
</dbReference>
<evidence type="ECO:0000256" key="2">
    <source>
        <dbReference type="SAM" id="Phobius"/>
    </source>
</evidence>
<evidence type="ECO:0000313" key="4">
    <source>
        <dbReference type="EMBL" id="CAJ1969156.1"/>
    </source>
</evidence>
<feature type="compositionally biased region" description="Polar residues" evidence="1">
    <location>
        <begin position="28"/>
        <end position="40"/>
    </location>
</feature>
<comment type="caution">
    <text evidence="4">The sequence shown here is derived from an EMBL/GenBank/DDBJ whole genome shotgun (WGS) entry which is preliminary data.</text>
</comment>
<accession>A0AAD2JPE1</accession>
<feature type="domain" description="Protein kinase" evidence="3">
    <location>
        <begin position="268"/>
        <end position="549"/>
    </location>
</feature>
<dbReference type="PROSITE" id="PS50011">
    <property type="entry name" value="PROTEIN_KINASE_DOM"/>
    <property type="match status" value="1"/>
</dbReference>
<keyword evidence="2" id="KW-0472">Membrane</keyword>
<gene>
    <name evidence="4" type="ORF">CYCCA115_LOCUS23564</name>
</gene>
<dbReference type="EMBL" id="CAKOGP040002424">
    <property type="protein sequence ID" value="CAJ1969156.1"/>
    <property type="molecule type" value="Genomic_DNA"/>
</dbReference>
<sequence length="558" mass="64677">MLRTRPNAAVAASNNNARRSSLEVGSGAETNNDKTTSTSTGKKEFRFPRQQRRRKRTSKRLMSSLQRGLHRRLRHYLNKHPQKALPFAIVCTGVAILVLFALFELFQVVGMTKPSSKSTILRPTISNDFEIVFPKQQPEQHHWRMHKNGIQMPIPWRDEDYFENDKEDNPYIDYGGLEMDFFAEDSARRNIWYDFQLEDGFQYFSPLKQNDEDQDEEMEDLAYFAFDDDFKRDEYGKDTEYDYQCRRTHQHRLNFPTCNVYHEIDFIQSQGTYLNAGAYRQVMVGKHDNVDKQERIIFKDIHFDFEATEENYEFVRMDAIVAERLTASPRIYDIYGFCGLGILSEFFPHGDLEAEIVPNEDASVDEGYDPQNVLSPLEKLLMAKQMADAVADLHGHAGGIIVHQDIQLSQFLWNADKTMVKLNDFNRAEFVLFDDHKNKYCGYWEGVGSGSWRAAEEYADRALTEKVDVFSLGNNFFSILTGVDPFNEKETPEIQKLVQKGVKAPLSEAFRTHSFAEKRLAHLIDHCHEHKPADRPTIFEIVEYLEASIRDAMSKGET</sequence>
<evidence type="ECO:0000259" key="3">
    <source>
        <dbReference type="PROSITE" id="PS50011"/>
    </source>
</evidence>
<dbReference type="InterPro" id="IPR011009">
    <property type="entry name" value="Kinase-like_dom_sf"/>
</dbReference>